<dbReference type="PANTHER" id="PTHR23513:SF11">
    <property type="entry name" value="STAPHYLOFERRIN A TRANSPORTER"/>
    <property type="match status" value="1"/>
</dbReference>
<dbReference type="AlphaFoldDB" id="A0A934N0P0"/>
<feature type="transmembrane region" description="Helical" evidence="6">
    <location>
        <begin position="71"/>
        <end position="93"/>
    </location>
</feature>
<sequence length="169" mass="16765">VLLLTRYGSGAATVGAMWAVMGVTGIIAGALAGRMDSEGREVWFIAVGAAVSVVAMGCMLVAATVGGGVPMVAAGMAVFGIANGPFDIGLFSLRQRATAPAWMGRAFAVSMSLNFVGLPVGSALAGPIVDHSAGAAFALALSASALGGVAAVALLRPVRQRRVSGAEYN</sequence>
<feature type="transmembrane region" description="Helical" evidence="6">
    <location>
        <begin position="12"/>
        <end position="31"/>
    </location>
</feature>
<proteinExistence type="predicted"/>
<reference evidence="7 8" key="1">
    <citation type="submission" date="2020-10" db="EMBL/GenBank/DDBJ databases">
        <title>Ca. Dormibacterota MAGs.</title>
        <authorList>
            <person name="Montgomery K."/>
        </authorList>
    </citation>
    <scope>NUCLEOTIDE SEQUENCE [LARGE SCALE GENOMIC DNA]</scope>
    <source>
        <strain evidence="7">SC8812_S17_18</strain>
    </source>
</reference>
<evidence type="ECO:0000256" key="3">
    <source>
        <dbReference type="ARBA" id="ARBA00022692"/>
    </source>
</evidence>
<dbReference type="Gene3D" id="1.20.1250.20">
    <property type="entry name" value="MFS general substrate transporter like domains"/>
    <property type="match status" value="1"/>
</dbReference>
<gene>
    <name evidence="7" type="ORF">JF886_14610</name>
</gene>
<accession>A0A934N0P0</accession>
<protein>
    <recommendedName>
        <fullName evidence="9">MFS transporter</fullName>
    </recommendedName>
</protein>
<organism evidence="7 8">
    <name type="scientific">Candidatus Aeolococcus gillhamiae</name>
    <dbReference type="NCBI Taxonomy" id="3127015"/>
    <lineage>
        <taxon>Bacteria</taxon>
        <taxon>Bacillati</taxon>
        <taxon>Candidatus Dormiibacterota</taxon>
        <taxon>Candidatus Dormibacteria</taxon>
        <taxon>Candidatus Aeolococcales</taxon>
        <taxon>Candidatus Aeolococcaceae</taxon>
        <taxon>Candidatus Aeolococcus</taxon>
    </lineage>
</organism>
<dbReference type="InterPro" id="IPR036259">
    <property type="entry name" value="MFS_trans_sf"/>
</dbReference>
<evidence type="ECO:0000256" key="6">
    <source>
        <dbReference type="SAM" id="Phobius"/>
    </source>
</evidence>
<evidence type="ECO:0000256" key="5">
    <source>
        <dbReference type="ARBA" id="ARBA00023136"/>
    </source>
</evidence>
<dbReference type="GO" id="GO:0005886">
    <property type="term" value="C:plasma membrane"/>
    <property type="evidence" value="ECO:0007669"/>
    <property type="project" value="UniProtKB-SubCell"/>
</dbReference>
<evidence type="ECO:0000313" key="8">
    <source>
        <dbReference type="Proteomes" id="UP000606991"/>
    </source>
</evidence>
<feature type="transmembrane region" description="Helical" evidence="6">
    <location>
        <begin position="43"/>
        <end position="65"/>
    </location>
</feature>
<evidence type="ECO:0000256" key="2">
    <source>
        <dbReference type="ARBA" id="ARBA00022475"/>
    </source>
</evidence>
<dbReference type="SUPFAM" id="SSF103473">
    <property type="entry name" value="MFS general substrate transporter"/>
    <property type="match status" value="1"/>
</dbReference>
<comment type="subcellular location">
    <subcellularLocation>
        <location evidence="1">Cell membrane</location>
        <topology evidence="1">Multi-pass membrane protein</topology>
    </subcellularLocation>
</comment>
<keyword evidence="5 6" id="KW-0472">Membrane</keyword>
<comment type="caution">
    <text evidence="7">The sequence shown here is derived from an EMBL/GenBank/DDBJ whole genome shotgun (WGS) entry which is preliminary data.</text>
</comment>
<feature type="transmembrane region" description="Helical" evidence="6">
    <location>
        <begin position="105"/>
        <end position="129"/>
    </location>
</feature>
<keyword evidence="2" id="KW-1003">Cell membrane</keyword>
<evidence type="ECO:0000256" key="1">
    <source>
        <dbReference type="ARBA" id="ARBA00004651"/>
    </source>
</evidence>
<evidence type="ECO:0000313" key="7">
    <source>
        <dbReference type="EMBL" id="MBJ7596060.1"/>
    </source>
</evidence>
<keyword evidence="3 6" id="KW-0812">Transmembrane</keyword>
<dbReference type="PANTHER" id="PTHR23513">
    <property type="entry name" value="INTEGRAL MEMBRANE EFFLUX PROTEIN-RELATED"/>
    <property type="match status" value="1"/>
</dbReference>
<evidence type="ECO:0000256" key="4">
    <source>
        <dbReference type="ARBA" id="ARBA00022989"/>
    </source>
</evidence>
<evidence type="ECO:0008006" key="9">
    <source>
        <dbReference type="Google" id="ProtNLM"/>
    </source>
</evidence>
<dbReference type="EMBL" id="JAEKNS010000146">
    <property type="protein sequence ID" value="MBJ7596060.1"/>
    <property type="molecule type" value="Genomic_DNA"/>
</dbReference>
<keyword evidence="4 6" id="KW-1133">Transmembrane helix</keyword>
<name>A0A934N0P0_9BACT</name>
<dbReference type="Proteomes" id="UP000606991">
    <property type="component" value="Unassembled WGS sequence"/>
</dbReference>
<feature type="non-terminal residue" evidence="7">
    <location>
        <position position="1"/>
    </location>
</feature>
<feature type="transmembrane region" description="Helical" evidence="6">
    <location>
        <begin position="135"/>
        <end position="155"/>
    </location>
</feature>